<dbReference type="AlphaFoldDB" id="A0A445MVT1"/>
<dbReference type="GO" id="GO:0006749">
    <property type="term" value="P:glutathione metabolic process"/>
    <property type="evidence" value="ECO:0007669"/>
    <property type="project" value="TreeGrafter"/>
</dbReference>
<dbReference type="PANTHER" id="PTHR11365">
    <property type="entry name" value="5-OXOPROLINASE RELATED"/>
    <property type="match status" value="1"/>
</dbReference>
<dbReference type="InterPro" id="IPR002821">
    <property type="entry name" value="Hydantoinase_A"/>
</dbReference>
<dbReference type="PANTHER" id="PTHR11365:SF23">
    <property type="entry name" value="HYPOTHETICAL 5-OXOPROLINASE (EUROFUNG)-RELATED"/>
    <property type="match status" value="1"/>
</dbReference>
<dbReference type="EC" id="3.5.2.9" evidence="3"/>
<dbReference type="InterPro" id="IPR045079">
    <property type="entry name" value="Oxoprolinase-like"/>
</dbReference>
<organism evidence="3">
    <name type="scientific">uncultured Desulfobacterium sp</name>
    <dbReference type="NCBI Taxonomy" id="201089"/>
    <lineage>
        <taxon>Bacteria</taxon>
        <taxon>Pseudomonadati</taxon>
        <taxon>Thermodesulfobacteriota</taxon>
        <taxon>Desulfobacteria</taxon>
        <taxon>Desulfobacterales</taxon>
        <taxon>Desulfobacteriaceae</taxon>
        <taxon>Desulfobacterium</taxon>
        <taxon>environmental samples</taxon>
    </lineage>
</organism>
<dbReference type="Pfam" id="PF19278">
    <property type="entry name" value="Hydant_A_C"/>
    <property type="match status" value="1"/>
</dbReference>
<evidence type="ECO:0000259" key="2">
    <source>
        <dbReference type="Pfam" id="PF19278"/>
    </source>
</evidence>
<dbReference type="Pfam" id="PF01968">
    <property type="entry name" value="Hydantoinase_A"/>
    <property type="match status" value="1"/>
</dbReference>
<evidence type="ECO:0000313" key="3">
    <source>
        <dbReference type="EMBL" id="SPD73585.1"/>
    </source>
</evidence>
<proteinExistence type="predicted"/>
<sequence>MRCPFYFNSAAAQAGISSQELAEGILDVVNSAMERAIRVISVERGHDPAEFTLLAFGGAGAMHAAFLAAQMNIPRVLIPINPGLLSAMGMLMADVIKDYSITVMMSQRDTAYLTKQFDSLEERGVRDMASEGISKDKVYCERYLDMRYQGQSYEIMAPYSKDFIAGFHSLHEKTYGYKNKDRTVEIVNLRLRARAVPDRPQLEKIEATHDPSPEQALISEHDVIFEHKKMKTRILDREMLKAGNRIDGPAIVTEYSSTTVIPPFAWARVDEYGNIVITFRR</sequence>
<dbReference type="GO" id="GO:0017168">
    <property type="term" value="F:5-oxoprolinase (ATP-hydrolyzing) activity"/>
    <property type="evidence" value="ECO:0007669"/>
    <property type="project" value="UniProtKB-EC"/>
</dbReference>
<feature type="domain" description="Hydantoinase A/oxoprolinase" evidence="1">
    <location>
        <begin position="9"/>
        <end position="98"/>
    </location>
</feature>
<dbReference type="EMBL" id="OJIN01000102">
    <property type="protein sequence ID" value="SPD73585.1"/>
    <property type="molecule type" value="Genomic_DNA"/>
</dbReference>
<gene>
    <name evidence="3" type="ORF">PITCH_A1900001</name>
</gene>
<evidence type="ECO:0000259" key="1">
    <source>
        <dbReference type="Pfam" id="PF01968"/>
    </source>
</evidence>
<dbReference type="InterPro" id="IPR049517">
    <property type="entry name" value="ACX-like_C"/>
</dbReference>
<keyword evidence="3" id="KW-0378">Hydrolase</keyword>
<feature type="domain" description="Acetophenone carboxylase-like C-terminal" evidence="2">
    <location>
        <begin position="109"/>
        <end position="272"/>
    </location>
</feature>
<protein>
    <submittedName>
        <fullName evidence="3">5-oxoprolinase (ATP-hydrolyzing)</fullName>
        <ecNumber evidence="3">3.5.2.9</ecNumber>
    </submittedName>
</protein>
<reference evidence="3" key="1">
    <citation type="submission" date="2018-01" db="EMBL/GenBank/DDBJ databases">
        <authorList>
            <person name="Regsiter A."/>
            <person name="William W."/>
        </authorList>
    </citation>
    <scope>NUCLEOTIDE SEQUENCE</scope>
    <source>
        <strain evidence="3">TRIP AH-1</strain>
    </source>
</reference>
<name>A0A445MVT1_9BACT</name>
<accession>A0A445MVT1</accession>
<dbReference type="GO" id="GO:0005829">
    <property type="term" value="C:cytosol"/>
    <property type="evidence" value="ECO:0007669"/>
    <property type="project" value="TreeGrafter"/>
</dbReference>